<dbReference type="InParanoid" id="S8EPT2"/>
<proteinExistence type="predicted"/>
<sequence>MSVSPHSLTFPSSTATVSVKILNSSKSLSVLSHYCLSAAPGSTADESALRLICAGESFLIEHPSGKKVIYDLGVRKDVSTASKAWRDALASGVQLEYGPDVVETFIQHGIDLKSISAVIWG</sequence>
<evidence type="ECO:0000313" key="2">
    <source>
        <dbReference type="Proteomes" id="UP000015241"/>
    </source>
</evidence>
<dbReference type="STRING" id="743788.S8EPT2"/>
<dbReference type="HOGENOM" id="CLU_136360_0_0_1"/>
<dbReference type="OrthoDB" id="10250730at2759"/>
<organism evidence="1 2">
    <name type="scientific">Fomitopsis schrenkii</name>
    <name type="common">Brown rot fungus</name>
    <dbReference type="NCBI Taxonomy" id="2126942"/>
    <lineage>
        <taxon>Eukaryota</taxon>
        <taxon>Fungi</taxon>
        <taxon>Dikarya</taxon>
        <taxon>Basidiomycota</taxon>
        <taxon>Agaricomycotina</taxon>
        <taxon>Agaricomycetes</taxon>
        <taxon>Polyporales</taxon>
        <taxon>Fomitopsis</taxon>
    </lineage>
</organism>
<name>S8EPT2_FOMSC</name>
<dbReference type="AlphaFoldDB" id="S8EPT2"/>
<reference evidence="1 2" key="1">
    <citation type="journal article" date="2012" name="Science">
        <title>The Paleozoic origin of enzymatic lignin decomposition reconstructed from 31 fungal genomes.</title>
        <authorList>
            <person name="Floudas D."/>
            <person name="Binder M."/>
            <person name="Riley R."/>
            <person name="Barry K."/>
            <person name="Blanchette R.A."/>
            <person name="Henrissat B."/>
            <person name="Martinez A.T."/>
            <person name="Otillar R."/>
            <person name="Spatafora J.W."/>
            <person name="Yadav J.S."/>
            <person name="Aerts A."/>
            <person name="Benoit I."/>
            <person name="Boyd A."/>
            <person name="Carlson A."/>
            <person name="Copeland A."/>
            <person name="Coutinho P.M."/>
            <person name="de Vries R.P."/>
            <person name="Ferreira P."/>
            <person name="Findley K."/>
            <person name="Foster B."/>
            <person name="Gaskell J."/>
            <person name="Glotzer D."/>
            <person name="Gorecki P."/>
            <person name="Heitman J."/>
            <person name="Hesse C."/>
            <person name="Hori C."/>
            <person name="Igarashi K."/>
            <person name="Jurgens J.A."/>
            <person name="Kallen N."/>
            <person name="Kersten P."/>
            <person name="Kohler A."/>
            <person name="Kuees U."/>
            <person name="Kumar T.K.A."/>
            <person name="Kuo A."/>
            <person name="LaButti K."/>
            <person name="Larrondo L.F."/>
            <person name="Lindquist E."/>
            <person name="Ling A."/>
            <person name="Lombard V."/>
            <person name="Lucas S."/>
            <person name="Lundell T."/>
            <person name="Martin R."/>
            <person name="McLaughlin D.J."/>
            <person name="Morgenstern I."/>
            <person name="Morin E."/>
            <person name="Murat C."/>
            <person name="Nagy L.G."/>
            <person name="Nolan M."/>
            <person name="Ohm R.A."/>
            <person name="Patyshakuliyeva A."/>
            <person name="Rokas A."/>
            <person name="Ruiz-Duenas F.J."/>
            <person name="Sabat G."/>
            <person name="Salamov A."/>
            <person name="Samejima M."/>
            <person name="Schmutz J."/>
            <person name="Slot J.C."/>
            <person name="St John F."/>
            <person name="Stenlid J."/>
            <person name="Sun H."/>
            <person name="Sun S."/>
            <person name="Syed K."/>
            <person name="Tsang A."/>
            <person name="Wiebenga A."/>
            <person name="Young D."/>
            <person name="Pisabarro A."/>
            <person name="Eastwood D.C."/>
            <person name="Martin F."/>
            <person name="Cullen D."/>
            <person name="Grigoriev I.V."/>
            <person name="Hibbett D.S."/>
        </authorList>
    </citation>
    <scope>NUCLEOTIDE SEQUENCE</scope>
    <source>
        <strain evidence="2">FP-58527</strain>
    </source>
</reference>
<keyword evidence="2" id="KW-1185">Reference proteome</keyword>
<dbReference type="Gene3D" id="3.60.15.10">
    <property type="entry name" value="Ribonuclease Z/Hydroxyacylglutathione hydrolase-like"/>
    <property type="match status" value="1"/>
</dbReference>
<dbReference type="InterPro" id="IPR036866">
    <property type="entry name" value="RibonucZ/Hydroxyglut_hydro"/>
</dbReference>
<gene>
    <name evidence="1" type="ORF">FOMPIDRAFT_1045713</name>
</gene>
<dbReference type="EMBL" id="KE504125">
    <property type="protein sequence ID" value="EPT05049.1"/>
    <property type="molecule type" value="Genomic_DNA"/>
</dbReference>
<accession>S8EPT2</accession>
<protein>
    <submittedName>
        <fullName evidence="1">Uncharacterized protein</fullName>
    </submittedName>
</protein>
<dbReference type="Proteomes" id="UP000015241">
    <property type="component" value="Unassembled WGS sequence"/>
</dbReference>
<evidence type="ECO:0000313" key="1">
    <source>
        <dbReference type="EMBL" id="EPT05049.1"/>
    </source>
</evidence>